<accession>A0A2K9NDR9</accession>
<proteinExistence type="predicted"/>
<name>A0A2K9NDR9_9PROT</name>
<reference evidence="1 2" key="1">
    <citation type="submission" date="2017-12" db="EMBL/GenBank/DDBJ databases">
        <title>Genomes of bacteria within cyanobacterial aggregates.</title>
        <authorList>
            <person name="Cai H."/>
        </authorList>
    </citation>
    <scope>NUCLEOTIDE SEQUENCE [LARGE SCALE GENOMIC DNA]</scope>
    <source>
        <strain evidence="1 2">TH16</strain>
    </source>
</reference>
<evidence type="ECO:0000313" key="2">
    <source>
        <dbReference type="Proteomes" id="UP000234752"/>
    </source>
</evidence>
<dbReference type="AlphaFoldDB" id="A0A2K9NDR9"/>
<dbReference type="EMBL" id="CP025611">
    <property type="protein sequence ID" value="AUN31237.1"/>
    <property type="molecule type" value="Genomic_DNA"/>
</dbReference>
<dbReference type="KEGG" id="ncb:C0V82_14095"/>
<organism evidence="1 2">
    <name type="scientific">Niveispirillum cyanobacteriorum</name>
    <dbReference type="NCBI Taxonomy" id="1612173"/>
    <lineage>
        <taxon>Bacteria</taxon>
        <taxon>Pseudomonadati</taxon>
        <taxon>Pseudomonadota</taxon>
        <taxon>Alphaproteobacteria</taxon>
        <taxon>Rhodospirillales</taxon>
        <taxon>Azospirillaceae</taxon>
        <taxon>Niveispirillum</taxon>
    </lineage>
</organism>
<sequence>MGLKVASEVIVRRKVIVREPSGGTAFKEHPLLLDFLILKNSEEDALYRATFVAPLRTDFVAEEDYRRALSDHEANQRTYARQLLTKVIHGWPEKESGIEDGNGNPLPFSADHLAELLELPYAVTACVKAYREAVEGKQGAKGN</sequence>
<protein>
    <submittedName>
        <fullName evidence="1">Uncharacterized protein</fullName>
    </submittedName>
</protein>
<keyword evidence="2" id="KW-1185">Reference proteome</keyword>
<dbReference type="RefSeq" id="WP_102112844.1">
    <property type="nucleotide sequence ID" value="NZ_BMGN01000005.1"/>
</dbReference>
<evidence type="ECO:0000313" key="1">
    <source>
        <dbReference type="EMBL" id="AUN31237.1"/>
    </source>
</evidence>
<gene>
    <name evidence="1" type="ORF">C0V82_14095</name>
</gene>
<dbReference type="Proteomes" id="UP000234752">
    <property type="component" value="Chromosome eg_1"/>
</dbReference>